<evidence type="ECO:0000256" key="7">
    <source>
        <dbReference type="SAM" id="Phobius"/>
    </source>
</evidence>
<feature type="transmembrane region" description="Helical" evidence="7">
    <location>
        <begin position="92"/>
        <end position="113"/>
    </location>
</feature>
<evidence type="ECO:0000256" key="5">
    <source>
        <dbReference type="ARBA" id="ARBA00022989"/>
    </source>
</evidence>
<dbReference type="AlphaFoldDB" id="A0A1H6KJM5"/>
<sequence>MSAVVQPFAVAPEALPTVSRSPRVAWVDIARVITMLATMLTHAPTVMSIKQGMWFTGSGRMCLLFVVAGYFMARSCPPGVWFPQLKRAWRMIAAYVLLIGLYIICLGWTRFWMWQVLDPLADGDWEERLDVLMHVFGIGDQPPGPFWFLRDLILLTLACGFLAALGRRRCLYPLIIACLCFGQGLACNHFMIDGYQVIHPREIAFFALGISLTSIPLTAIASFLRRQSWWIVGLFAVVLWYEAKTLPHMSHLGIVCYIGATCVVALWIEQLFPRFARWMASLGQTVFLVYVLHMLVISLLVYLLPFDVQDASFPKWCWFFAVPAIYLLIHYLGMGIKRVSPELFDLLAIRPPRNAAK</sequence>
<dbReference type="RefSeq" id="WP_141675677.1">
    <property type="nucleotide sequence ID" value="NZ_LIGX01000002.1"/>
</dbReference>
<evidence type="ECO:0000256" key="2">
    <source>
        <dbReference type="ARBA" id="ARBA00007400"/>
    </source>
</evidence>
<name>A0A1H6KJM5_9BACT</name>
<feature type="transmembrane region" description="Helical" evidence="7">
    <location>
        <begin position="203"/>
        <end position="221"/>
    </location>
</feature>
<keyword evidence="6 7" id="KW-0472">Membrane</keyword>
<dbReference type="OrthoDB" id="198195at2"/>
<evidence type="ECO:0000256" key="3">
    <source>
        <dbReference type="ARBA" id="ARBA00022475"/>
    </source>
</evidence>
<dbReference type="PANTHER" id="PTHR40074">
    <property type="entry name" value="O-ACETYLTRANSFERASE WECH"/>
    <property type="match status" value="1"/>
</dbReference>
<feature type="transmembrane region" description="Helical" evidence="7">
    <location>
        <begin position="280"/>
        <end position="304"/>
    </location>
</feature>
<comment type="subcellular location">
    <subcellularLocation>
        <location evidence="1">Cell membrane</location>
        <topology evidence="1">Multi-pass membrane protein</topology>
    </subcellularLocation>
</comment>
<dbReference type="Pfam" id="PF01757">
    <property type="entry name" value="Acyl_transf_3"/>
    <property type="match status" value="1"/>
</dbReference>
<feature type="transmembrane region" description="Helical" evidence="7">
    <location>
        <begin position="171"/>
        <end position="191"/>
    </location>
</feature>
<keyword evidence="4 7" id="KW-0812">Transmembrane</keyword>
<feature type="transmembrane region" description="Helical" evidence="7">
    <location>
        <begin position="316"/>
        <end position="334"/>
    </location>
</feature>
<keyword evidence="3" id="KW-1003">Cell membrane</keyword>
<keyword evidence="9" id="KW-0012">Acyltransferase</keyword>
<protein>
    <submittedName>
        <fullName evidence="9">Acyltransferase family</fullName>
    </submittedName>
</protein>
<evidence type="ECO:0000256" key="6">
    <source>
        <dbReference type="ARBA" id="ARBA00023136"/>
    </source>
</evidence>
<feature type="transmembrane region" description="Helical" evidence="7">
    <location>
        <begin position="53"/>
        <end position="71"/>
    </location>
</feature>
<feature type="domain" description="Acyltransferase 3" evidence="8">
    <location>
        <begin position="25"/>
        <end position="322"/>
    </location>
</feature>
<dbReference type="Proteomes" id="UP000176204">
    <property type="component" value="Chromosome I"/>
</dbReference>
<organism evidence="9 10">
    <name type="scientific">Akkermansia glycaniphila</name>
    <dbReference type="NCBI Taxonomy" id="1679444"/>
    <lineage>
        <taxon>Bacteria</taxon>
        <taxon>Pseudomonadati</taxon>
        <taxon>Verrucomicrobiota</taxon>
        <taxon>Verrucomicrobiia</taxon>
        <taxon>Verrucomicrobiales</taxon>
        <taxon>Akkermansiaceae</taxon>
        <taxon>Akkermansia</taxon>
    </lineage>
</organism>
<dbReference type="GO" id="GO:0005886">
    <property type="term" value="C:plasma membrane"/>
    <property type="evidence" value="ECO:0007669"/>
    <property type="project" value="UniProtKB-SubCell"/>
</dbReference>
<dbReference type="EMBL" id="LT629973">
    <property type="protein sequence ID" value="SEH71737.1"/>
    <property type="molecule type" value="Genomic_DNA"/>
</dbReference>
<dbReference type="PANTHER" id="PTHR40074:SF2">
    <property type="entry name" value="O-ACETYLTRANSFERASE WECH"/>
    <property type="match status" value="1"/>
</dbReference>
<evidence type="ECO:0000256" key="4">
    <source>
        <dbReference type="ARBA" id="ARBA00022692"/>
    </source>
</evidence>
<dbReference type="GO" id="GO:0016413">
    <property type="term" value="F:O-acetyltransferase activity"/>
    <property type="evidence" value="ECO:0007669"/>
    <property type="project" value="TreeGrafter"/>
</dbReference>
<dbReference type="KEGG" id="agl:PYTT_0194"/>
<dbReference type="GO" id="GO:0009246">
    <property type="term" value="P:enterobacterial common antigen biosynthetic process"/>
    <property type="evidence" value="ECO:0007669"/>
    <property type="project" value="TreeGrafter"/>
</dbReference>
<feature type="transmembrane region" description="Helical" evidence="7">
    <location>
        <begin position="249"/>
        <end position="268"/>
    </location>
</feature>
<keyword evidence="5 7" id="KW-1133">Transmembrane helix</keyword>
<evidence type="ECO:0000313" key="9">
    <source>
        <dbReference type="EMBL" id="SEH71737.1"/>
    </source>
</evidence>
<feature type="transmembrane region" description="Helical" evidence="7">
    <location>
        <begin position="146"/>
        <end position="164"/>
    </location>
</feature>
<evidence type="ECO:0000259" key="8">
    <source>
        <dbReference type="Pfam" id="PF01757"/>
    </source>
</evidence>
<keyword evidence="9" id="KW-0808">Transferase</keyword>
<proteinExistence type="inferred from homology"/>
<gene>
    <name evidence="9" type="ORF">PYTT_0194</name>
</gene>
<comment type="similarity">
    <text evidence="2">Belongs to the acyltransferase 3 family.</text>
</comment>
<evidence type="ECO:0000256" key="1">
    <source>
        <dbReference type="ARBA" id="ARBA00004651"/>
    </source>
</evidence>
<dbReference type="InterPro" id="IPR002656">
    <property type="entry name" value="Acyl_transf_3_dom"/>
</dbReference>
<accession>A0A1H6KJM5</accession>
<evidence type="ECO:0000313" key="10">
    <source>
        <dbReference type="Proteomes" id="UP000176204"/>
    </source>
</evidence>
<keyword evidence="10" id="KW-1185">Reference proteome</keyword>
<reference evidence="10" key="1">
    <citation type="submission" date="2016-09" db="EMBL/GenBank/DDBJ databases">
        <authorList>
            <person name="Koehorst J."/>
        </authorList>
    </citation>
    <scope>NUCLEOTIDE SEQUENCE [LARGE SCALE GENOMIC DNA]</scope>
</reference>